<dbReference type="Gene3D" id="3.40.50.720">
    <property type="entry name" value="NAD(P)-binding Rossmann-like Domain"/>
    <property type="match status" value="1"/>
</dbReference>
<evidence type="ECO:0000313" key="4">
    <source>
        <dbReference type="EMBL" id="KAH7369436.1"/>
    </source>
</evidence>
<keyword evidence="5" id="KW-1185">Reference proteome</keyword>
<dbReference type="Gene3D" id="3.90.180.10">
    <property type="entry name" value="Medium-chain alcohol dehydrogenases, catalytic domain"/>
    <property type="match status" value="1"/>
</dbReference>
<evidence type="ECO:0000256" key="1">
    <source>
        <dbReference type="ARBA" id="ARBA00008072"/>
    </source>
</evidence>
<protein>
    <submittedName>
        <fullName evidence="4">Alcohol dehydrogenase</fullName>
    </submittedName>
</protein>
<evidence type="ECO:0000256" key="2">
    <source>
        <dbReference type="ARBA" id="ARBA00023002"/>
    </source>
</evidence>
<comment type="similarity">
    <text evidence="1">Belongs to the zinc-containing alcohol dehydrogenase family.</text>
</comment>
<evidence type="ECO:0000259" key="3">
    <source>
        <dbReference type="SMART" id="SM00829"/>
    </source>
</evidence>
<keyword evidence="2" id="KW-0560">Oxidoreductase</keyword>
<dbReference type="InterPro" id="IPR036291">
    <property type="entry name" value="NAD(P)-bd_dom_sf"/>
</dbReference>
<evidence type="ECO:0000313" key="5">
    <source>
        <dbReference type="Proteomes" id="UP000813385"/>
    </source>
</evidence>
<dbReference type="InterPro" id="IPR013154">
    <property type="entry name" value="ADH-like_N"/>
</dbReference>
<organism evidence="4 5">
    <name type="scientific">Plectosphaerella cucumerina</name>
    <dbReference type="NCBI Taxonomy" id="40658"/>
    <lineage>
        <taxon>Eukaryota</taxon>
        <taxon>Fungi</taxon>
        <taxon>Dikarya</taxon>
        <taxon>Ascomycota</taxon>
        <taxon>Pezizomycotina</taxon>
        <taxon>Sordariomycetes</taxon>
        <taxon>Hypocreomycetidae</taxon>
        <taxon>Glomerellales</taxon>
        <taxon>Plectosphaerellaceae</taxon>
        <taxon>Plectosphaerella</taxon>
    </lineage>
</organism>
<dbReference type="Proteomes" id="UP000813385">
    <property type="component" value="Unassembled WGS sequence"/>
</dbReference>
<dbReference type="InterPro" id="IPR011032">
    <property type="entry name" value="GroES-like_sf"/>
</dbReference>
<dbReference type="SUPFAM" id="SSF50129">
    <property type="entry name" value="GroES-like"/>
    <property type="match status" value="1"/>
</dbReference>
<dbReference type="InterPro" id="IPR047122">
    <property type="entry name" value="Trans-enoyl_RdTase-like"/>
</dbReference>
<comment type="caution">
    <text evidence="4">The sequence shown here is derived from an EMBL/GenBank/DDBJ whole genome shotgun (WGS) entry which is preliminary data.</text>
</comment>
<dbReference type="AlphaFoldDB" id="A0A8K0X8W8"/>
<dbReference type="PANTHER" id="PTHR45348:SF5">
    <property type="entry name" value="OXIDOREDUCTASE, PUTATIVE (AFU_ORTHOLOGUE AFUA_8G01420)-RELATED"/>
    <property type="match status" value="1"/>
</dbReference>
<dbReference type="CDD" id="cd08249">
    <property type="entry name" value="enoyl_reductase_like"/>
    <property type="match status" value="1"/>
</dbReference>
<gene>
    <name evidence="4" type="ORF">B0T11DRAFT_278759</name>
</gene>
<feature type="domain" description="Enoyl reductase (ER)" evidence="3">
    <location>
        <begin position="54"/>
        <end position="390"/>
    </location>
</feature>
<proteinExistence type="inferred from homology"/>
<dbReference type="GO" id="GO:0016651">
    <property type="term" value="F:oxidoreductase activity, acting on NAD(P)H"/>
    <property type="evidence" value="ECO:0007669"/>
    <property type="project" value="InterPro"/>
</dbReference>
<dbReference type="InterPro" id="IPR020843">
    <property type="entry name" value="ER"/>
</dbReference>
<accession>A0A8K0X8W8</accession>
<dbReference type="PANTHER" id="PTHR45348">
    <property type="entry name" value="HYPOTHETICAL OXIDOREDUCTASE (EUROFUNG)"/>
    <property type="match status" value="1"/>
</dbReference>
<name>A0A8K0X8W8_9PEZI</name>
<reference evidence="4" key="1">
    <citation type="journal article" date="2021" name="Nat. Commun.">
        <title>Genetic determinants of endophytism in the Arabidopsis root mycobiome.</title>
        <authorList>
            <person name="Mesny F."/>
            <person name="Miyauchi S."/>
            <person name="Thiergart T."/>
            <person name="Pickel B."/>
            <person name="Atanasova L."/>
            <person name="Karlsson M."/>
            <person name="Huettel B."/>
            <person name="Barry K.W."/>
            <person name="Haridas S."/>
            <person name="Chen C."/>
            <person name="Bauer D."/>
            <person name="Andreopoulos W."/>
            <person name="Pangilinan J."/>
            <person name="LaButti K."/>
            <person name="Riley R."/>
            <person name="Lipzen A."/>
            <person name="Clum A."/>
            <person name="Drula E."/>
            <person name="Henrissat B."/>
            <person name="Kohler A."/>
            <person name="Grigoriev I.V."/>
            <person name="Martin F.M."/>
            <person name="Hacquard S."/>
        </authorList>
    </citation>
    <scope>NUCLEOTIDE SEQUENCE</scope>
    <source>
        <strain evidence="4">MPI-CAGE-AT-0016</strain>
    </source>
</reference>
<dbReference type="Pfam" id="PF08240">
    <property type="entry name" value="ADH_N"/>
    <property type="match status" value="1"/>
</dbReference>
<dbReference type="EMBL" id="JAGPXD010000002">
    <property type="protein sequence ID" value="KAH7369436.1"/>
    <property type="molecule type" value="Genomic_DNA"/>
</dbReference>
<dbReference type="SMART" id="SM00829">
    <property type="entry name" value="PKS_ER"/>
    <property type="match status" value="1"/>
</dbReference>
<dbReference type="OrthoDB" id="3233595at2759"/>
<sequence length="401" mass="42880">MLFTTTRQLGQLVQPKVESTFHQLPEGISEFTLTRFSVFTTQIKNMKEAIVDPSVSVKIIDSPVPVPGPGEVLIKVVVSGTNPKDWKIPVWLNETTNTGDDIAGTVAGLGEGVTGVHKGDRVAAFHVMRAPAGSYAEYAIAPQHLVFPIPEAVSFEEASTIPLAAYTAAVALFYHLEFPSPWDKAAKRDEKRPLVIYGASTAIGAFGIKLAQFANIHPIIAVGSKNSDFVVPFLNAGKGDRIVDYTAYKTHEELTAAIKGAIKEAGAVDGRGFDVFDGVSTTETVKVLTNAIAGPPDSSGRRPRLTTVLPDVSQEADPSVEIVRTNVGTVHGETEEEKLLGLVWGRAFSRGLAEGWFTPHPYEVVKGGLGGLEAALRALKEGTVRGKKMVIRIGETEGVEA</sequence>
<dbReference type="SUPFAM" id="SSF51735">
    <property type="entry name" value="NAD(P)-binding Rossmann-fold domains"/>
    <property type="match status" value="1"/>
</dbReference>